<dbReference type="RefSeq" id="WP_302724381.1">
    <property type="nucleotide sequence ID" value="NZ_JAULRU010000797.1"/>
</dbReference>
<dbReference type="Gene3D" id="3.10.180.10">
    <property type="entry name" value="2,3-Dihydroxybiphenyl 1,2-Dioxygenase, domain 1"/>
    <property type="match status" value="1"/>
</dbReference>
<protein>
    <submittedName>
        <fullName evidence="2">VOC family protein</fullName>
    </submittedName>
</protein>
<evidence type="ECO:0000259" key="1">
    <source>
        <dbReference type="Pfam" id="PF06983"/>
    </source>
</evidence>
<keyword evidence="3" id="KW-1185">Reference proteome</keyword>
<dbReference type="Pfam" id="PF06983">
    <property type="entry name" value="3-dmu-9_3-mt"/>
    <property type="match status" value="1"/>
</dbReference>
<accession>A0ABU4RXU4</accession>
<comment type="caution">
    <text evidence="2">The sequence shown here is derived from an EMBL/GenBank/DDBJ whole genome shotgun (WGS) entry which is preliminary data.</text>
</comment>
<sequence>MNQPSSTRVLTYLFFNGQCEQAMAFYCDKLDATINFSMRFDQSPEAMPSGVLQEGFEQKIMHAELQIGATAIFASDGIDDKTTMGGYSLALRTDSETDAKRYFSALAEGGKIDMPLAPTFWASLYGMVTDQFGIAWMVTVPGE</sequence>
<dbReference type="EMBL" id="JAXAFO010000001">
    <property type="protein sequence ID" value="MDX6847779.1"/>
    <property type="molecule type" value="Genomic_DNA"/>
</dbReference>
<proteinExistence type="predicted"/>
<evidence type="ECO:0000313" key="2">
    <source>
        <dbReference type="EMBL" id="MDX6847779.1"/>
    </source>
</evidence>
<dbReference type="PANTHER" id="PTHR33990">
    <property type="entry name" value="PROTEIN YJDN-RELATED"/>
    <property type="match status" value="1"/>
</dbReference>
<dbReference type="SUPFAM" id="SSF54593">
    <property type="entry name" value="Glyoxalase/Bleomycin resistance protein/Dihydroxybiphenyl dioxygenase"/>
    <property type="match status" value="1"/>
</dbReference>
<dbReference type="PANTHER" id="PTHR33990:SF1">
    <property type="entry name" value="PROTEIN YJDN"/>
    <property type="match status" value="1"/>
</dbReference>
<gene>
    <name evidence="2" type="ORF">SCD92_00315</name>
</gene>
<name>A0ABU4RXU4_9GAMM</name>
<reference evidence="2 3" key="1">
    <citation type="submission" date="2023-11" db="EMBL/GenBank/DDBJ databases">
        <title>Gilvimarinus fulvus sp. nov., isolated from the surface of Kelp.</title>
        <authorList>
            <person name="Sun Y.Y."/>
            <person name="Gong Y."/>
            <person name="Du Z.J."/>
        </authorList>
    </citation>
    <scope>NUCLEOTIDE SEQUENCE [LARGE SCALE GENOMIC DNA]</scope>
    <source>
        <strain evidence="2 3">SDUM040013</strain>
    </source>
</reference>
<dbReference type="Proteomes" id="UP001273505">
    <property type="component" value="Unassembled WGS sequence"/>
</dbReference>
<dbReference type="InterPro" id="IPR028973">
    <property type="entry name" value="PhnB-like"/>
</dbReference>
<dbReference type="CDD" id="cd06588">
    <property type="entry name" value="PhnB_like"/>
    <property type="match status" value="1"/>
</dbReference>
<evidence type="ECO:0000313" key="3">
    <source>
        <dbReference type="Proteomes" id="UP001273505"/>
    </source>
</evidence>
<feature type="domain" description="PhnB-like" evidence="1">
    <location>
        <begin position="9"/>
        <end position="138"/>
    </location>
</feature>
<dbReference type="InterPro" id="IPR029068">
    <property type="entry name" value="Glyas_Bleomycin-R_OHBP_Dase"/>
</dbReference>
<organism evidence="2 3">
    <name type="scientific">Gilvimarinus gilvus</name>
    <dbReference type="NCBI Taxonomy" id="3058038"/>
    <lineage>
        <taxon>Bacteria</taxon>
        <taxon>Pseudomonadati</taxon>
        <taxon>Pseudomonadota</taxon>
        <taxon>Gammaproteobacteria</taxon>
        <taxon>Cellvibrionales</taxon>
        <taxon>Cellvibrionaceae</taxon>
        <taxon>Gilvimarinus</taxon>
    </lineage>
</organism>